<keyword evidence="1" id="KW-0812">Transmembrane</keyword>
<feature type="transmembrane region" description="Helical" evidence="1">
    <location>
        <begin position="235"/>
        <end position="260"/>
    </location>
</feature>
<feature type="transmembrane region" description="Helical" evidence="1">
    <location>
        <begin position="410"/>
        <end position="428"/>
    </location>
</feature>
<organism evidence="2 3">
    <name type="scientific">Dyadobacter psychrotolerans</name>
    <dbReference type="NCBI Taxonomy" id="2541721"/>
    <lineage>
        <taxon>Bacteria</taxon>
        <taxon>Pseudomonadati</taxon>
        <taxon>Bacteroidota</taxon>
        <taxon>Cytophagia</taxon>
        <taxon>Cytophagales</taxon>
        <taxon>Spirosomataceae</taxon>
        <taxon>Dyadobacter</taxon>
    </lineage>
</organism>
<name>A0A4R5E0F3_9BACT</name>
<keyword evidence="1" id="KW-1133">Transmembrane helix</keyword>
<feature type="transmembrane region" description="Helical" evidence="1">
    <location>
        <begin position="309"/>
        <end position="326"/>
    </location>
</feature>
<proteinExistence type="predicted"/>
<feature type="transmembrane region" description="Helical" evidence="1">
    <location>
        <begin position="338"/>
        <end position="356"/>
    </location>
</feature>
<keyword evidence="1" id="KW-0472">Membrane</keyword>
<evidence type="ECO:0000313" key="2">
    <source>
        <dbReference type="EMBL" id="TDE18330.1"/>
    </source>
</evidence>
<comment type="caution">
    <text evidence="2">The sequence shown here is derived from an EMBL/GenBank/DDBJ whole genome shotgun (WGS) entry which is preliminary data.</text>
</comment>
<feature type="transmembrane region" description="Helical" evidence="1">
    <location>
        <begin position="134"/>
        <end position="156"/>
    </location>
</feature>
<dbReference type="OrthoDB" id="956244at2"/>
<feature type="transmembrane region" description="Helical" evidence="1">
    <location>
        <begin position="162"/>
        <end position="186"/>
    </location>
</feature>
<accession>A0A4R5E0F3</accession>
<evidence type="ECO:0000256" key="1">
    <source>
        <dbReference type="SAM" id="Phobius"/>
    </source>
</evidence>
<protein>
    <recommendedName>
        <fullName evidence="4">Glycosyltransferase RgtA/B/C/D-like domain-containing protein</fullName>
    </recommendedName>
</protein>
<dbReference type="EMBL" id="SMFL01000001">
    <property type="protein sequence ID" value="TDE18330.1"/>
    <property type="molecule type" value="Genomic_DNA"/>
</dbReference>
<sequence length="487" mass="56186">MNSKILRILSTGYLLISTLLFLYSWFRIEYAIFFLVGHVVLFTVYAFKSSVESEVLVPVKSLLGIAAIAFVWTLLMGVGGFFAQTTDYVAHNTKFYELFLNKWPITFDKKETFACYYYGYYLVPGLLFKIVGDLSIVVIVAYTCLGIFLGLIWLYLLLFRNLYAVVAFLLCGGVLFSLKLISYSLFQTSFGNNPLFSLFYQSIYVPNQTIPALICSGMFLFYLKDYRLSFYPITLAFYWGVFPALLLILVFGIYFLYDFFINNKRFSPGDFAINYFAPCLFFIPTFIYLTSSDEMPVHGFYNFTEVRSWLPLIEIVILAFITLRLTKSGRQKHDVIPLPIIISCLAFLGALLTYRLGVYNDLFMRGSMPLFFILLTNIFKKLYTESKENSEAIKYNASGTGNILIYLKKYPMIIIWVIIGSLSSLYQIRELALKNVFLKTYEPLPYKTFPNSYEVLLKYYGEEGANQYLGDPLSFYYLNLAPEKISQ</sequence>
<evidence type="ECO:0008006" key="4">
    <source>
        <dbReference type="Google" id="ProtNLM"/>
    </source>
</evidence>
<feature type="transmembrane region" description="Helical" evidence="1">
    <location>
        <begin position="6"/>
        <end position="23"/>
    </location>
</feature>
<dbReference type="AlphaFoldDB" id="A0A4R5E0F3"/>
<reference evidence="2 3" key="1">
    <citation type="submission" date="2019-03" db="EMBL/GenBank/DDBJ databases">
        <title>Dyadobacter AR-3-6 sp. nov., isolated from arctic soil.</title>
        <authorList>
            <person name="Chaudhary D.K."/>
        </authorList>
    </citation>
    <scope>NUCLEOTIDE SEQUENCE [LARGE SCALE GENOMIC DNA]</scope>
    <source>
        <strain evidence="2 3">AR-3-6</strain>
    </source>
</reference>
<dbReference type="RefSeq" id="WP_131956130.1">
    <property type="nucleotide sequence ID" value="NZ_SMFL01000001.1"/>
</dbReference>
<dbReference type="Proteomes" id="UP000294850">
    <property type="component" value="Unassembled WGS sequence"/>
</dbReference>
<feature type="transmembrane region" description="Helical" evidence="1">
    <location>
        <begin position="30"/>
        <end position="47"/>
    </location>
</feature>
<feature type="transmembrane region" description="Helical" evidence="1">
    <location>
        <begin position="198"/>
        <end position="223"/>
    </location>
</feature>
<keyword evidence="3" id="KW-1185">Reference proteome</keyword>
<feature type="transmembrane region" description="Helical" evidence="1">
    <location>
        <begin position="272"/>
        <end position="289"/>
    </location>
</feature>
<feature type="transmembrane region" description="Helical" evidence="1">
    <location>
        <begin position="62"/>
        <end position="83"/>
    </location>
</feature>
<evidence type="ECO:0000313" key="3">
    <source>
        <dbReference type="Proteomes" id="UP000294850"/>
    </source>
</evidence>
<gene>
    <name evidence="2" type="ORF">E0F88_01950</name>
</gene>